<reference evidence="1 2" key="1">
    <citation type="submission" date="2023-01" db="EMBL/GenBank/DDBJ databases">
        <title>Analysis of 21 Apiospora genomes using comparative genomics revels a genus with tremendous synthesis potential of carbohydrate active enzymes and secondary metabolites.</title>
        <authorList>
            <person name="Sorensen T."/>
        </authorList>
    </citation>
    <scope>NUCLEOTIDE SEQUENCE [LARGE SCALE GENOMIC DNA]</scope>
    <source>
        <strain evidence="1 2">CBS 83171</strain>
    </source>
</reference>
<evidence type="ECO:0000313" key="1">
    <source>
        <dbReference type="EMBL" id="KAK8059112.1"/>
    </source>
</evidence>
<sequence>MVGVRRNATCELARLDLIDSLEFSKMQPRAAAHGDLNRFLLFVNLHRALLPGDLAPVVVEIWKPEPELIAPDTDCRHVRHTKE</sequence>
<dbReference type="EMBL" id="JAQQWM010000006">
    <property type="protein sequence ID" value="KAK8059112.1"/>
    <property type="molecule type" value="Genomic_DNA"/>
</dbReference>
<comment type="caution">
    <text evidence="1">The sequence shown here is derived from an EMBL/GenBank/DDBJ whole genome shotgun (WGS) entry which is preliminary data.</text>
</comment>
<name>A0ABR1UJM4_9PEZI</name>
<gene>
    <name evidence="1" type="ORF">PG996_009042</name>
</gene>
<organism evidence="1 2">
    <name type="scientific">Apiospora saccharicola</name>
    <dbReference type="NCBI Taxonomy" id="335842"/>
    <lineage>
        <taxon>Eukaryota</taxon>
        <taxon>Fungi</taxon>
        <taxon>Dikarya</taxon>
        <taxon>Ascomycota</taxon>
        <taxon>Pezizomycotina</taxon>
        <taxon>Sordariomycetes</taxon>
        <taxon>Xylariomycetidae</taxon>
        <taxon>Amphisphaeriales</taxon>
        <taxon>Apiosporaceae</taxon>
        <taxon>Apiospora</taxon>
    </lineage>
</organism>
<proteinExistence type="predicted"/>
<dbReference type="Proteomes" id="UP001446871">
    <property type="component" value="Unassembled WGS sequence"/>
</dbReference>
<accession>A0ABR1UJM4</accession>
<keyword evidence="2" id="KW-1185">Reference proteome</keyword>
<evidence type="ECO:0000313" key="2">
    <source>
        <dbReference type="Proteomes" id="UP001446871"/>
    </source>
</evidence>
<protein>
    <submittedName>
        <fullName evidence="1">Uncharacterized protein</fullName>
    </submittedName>
</protein>